<dbReference type="EMBL" id="CAXAJV020001293">
    <property type="protein sequence ID" value="CAL7944412.1"/>
    <property type="molecule type" value="Genomic_DNA"/>
</dbReference>
<comment type="caution">
    <text evidence="2">The sequence shown here is derived from an EMBL/GenBank/DDBJ whole genome shotgun (WGS) entry which is preliminary data.</text>
</comment>
<organism evidence="2 3">
    <name type="scientific">Xylocopa violacea</name>
    <name type="common">Violet carpenter bee</name>
    <name type="synonym">Apis violacea</name>
    <dbReference type="NCBI Taxonomy" id="135666"/>
    <lineage>
        <taxon>Eukaryota</taxon>
        <taxon>Metazoa</taxon>
        <taxon>Ecdysozoa</taxon>
        <taxon>Arthropoda</taxon>
        <taxon>Hexapoda</taxon>
        <taxon>Insecta</taxon>
        <taxon>Pterygota</taxon>
        <taxon>Neoptera</taxon>
        <taxon>Endopterygota</taxon>
        <taxon>Hymenoptera</taxon>
        <taxon>Apocrita</taxon>
        <taxon>Aculeata</taxon>
        <taxon>Apoidea</taxon>
        <taxon>Anthophila</taxon>
        <taxon>Apidae</taxon>
        <taxon>Xylocopa</taxon>
        <taxon>Xylocopa</taxon>
    </lineage>
</organism>
<name>A0ABP1NU12_XYLVO</name>
<keyword evidence="3" id="KW-1185">Reference proteome</keyword>
<evidence type="ECO:0000256" key="1">
    <source>
        <dbReference type="SAM" id="MobiDB-lite"/>
    </source>
</evidence>
<feature type="compositionally biased region" description="Basic and acidic residues" evidence="1">
    <location>
        <begin position="66"/>
        <end position="75"/>
    </location>
</feature>
<reference evidence="2 3" key="1">
    <citation type="submission" date="2024-08" db="EMBL/GenBank/DDBJ databases">
        <authorList>
            <person name="Will J Nash"/>
            <person name="Angela Man"/>
            <person name="Seanna McTaggart"/>
            <person name="Kendall Baker"/>
            <person name="Tom Barker"/>
            <person name="Leah Catchpole"/>
            <person name="Alex Durrant"/>
            <person name="Karim Gharbi"/>
            <person name="Naomi Irish"/>
            <person name="Gemy Kaithakottil"/>
            <person name="Debby Ku"/>
            <person name="Aaliyah Providence"/>
            <person name="Felix Shaw"/>
            <person name="David Swarbreck"/>
            <person name="Chris Watkins"/>
            <person name="Ann M. McCartney"/>
            <person name="Giulio Formenti"/>
            <person name="Alice Mouton"/>
            <person name="Noel Vella"/>
            <person name="Bjorn M von Reumont"/>
            <person name="Adriana Vella"/>
            <person name="Wilfried Haerty"/>
        </authorList>
    </citation>
    <scope>NUCLEOTIDE SEQUENCE [LARGE SCALE GENOMIC DNA]</scope>
</reference>
<evidence type="ECO:0000313" key="3">
    <source>
        <dbReference type="Proteomes" id="UP001642520"/>
    </source>
</evidence>
<protein>
    <submittedName>
        <fullName evidence="2">Uncharacterized protein</fullName>
    </submittedName>
</protein>
<proteinExistence type="predicted"/>
<evidence type="ECO:0000313" key="2">
    <source>
        <dbReference type="EMBL" id="CAL7944412.1"/>
    </source>
</evidence>
<sequence length="255" mass="29480">MNYSSSVELYCKLKRKSKDVRQEESLTCISNWARIWWRTIRRTSIAHPCTHAIAIKKISIEPSKSSTHDAPDRKQHSTQTNTHRHGPSTLSRSQRITIQIVSTIEVSTNFKGSKKVYWRHSRTQRYLQRYLPKIVVRSQVGMTKRFSRRYHKCRGVRVWTHTHLREPEAALCSLEVLVLIHGVRHRTPLALVVGYHTAYGPSPQPTFVEPSLRAKVDPRRSLVTSFLRLRMSIRLVSMIISGLNRGTLGVHLRMG</sequence>
<accession>A0ABP1NU12</accession>
<dbReference type="Proteomes" id="UP001642520">
    <property type="component" value="Unassembled WGS sequence"/>
</dbReference>
<gene>
    <name evidence="2" type="ORF">XYLVIOL_LOCUS6640</name>
</gene>
<feature type="region of interest" description="Disordered" evidence="1">
    <location>
        <begin position="60"/>
        <end position="91"/>
    </location>
</feature>